<sequence length="45" mass="4848">MEPWHHLLMAGLRAAPLAGPVSLLPAKKPSRPDTADGLDPDLMIF</sequence>
<accession>A0ABV9CTQ4</accession>
<gene>
    <name evidence="2" type="ORF">ACFO60_36800</name>
</gene>
<dbReference type="EMBL" id="JBHSFP010000044">
    <property type="protein sequence ID" value="MFC4536358.1"/>
    <property type="molecule type" value="Genomic_DNA"/>
</dbReference>
<keyword evidence="3" id="KW-1185">Reference proteome</keyword>
<feature type="region of interest" description="Disordered" evidence="1">
    <location>
        <begin position="24"/>
        <end position="45"/>
    </location>
</feature>
<organism evidence="2 3">
    <name type="scientific">Sphaerisporangium dianthi</name>
    <dbReference type="NCBI Taxonomy" id="1436120"/>
    <lineage>
        <taxon>Bacteria</taxon>
        <taxon>Bacillati</taxon>
        <taxon>Actinomycetota</taxon>
        <taxon>Actinomycetes</taxon>
        <taxon>Streptosporangiales</taxon>
        <taxon>Streptosporangiaceae</taxon>
        <taxon>Sphaerisporangium</taxon>
    </lineage>
</organism>
<proteinExistence type="predicted"/>
<comment type="caution">
    <text evidence="2">The sequence shown here is derived from an EMBL/GenBank/DDBJ whole genome shotgun (WGS) entry which is preliminary data.</text>
</comment>
<evidence type="ECO:0000256" key="1">
    <source>
        <dbReference type="SAM" id="MobiDB-lite"/>
    </source>
</evidence>
<evidence type="ECO:0000313" key="2">
    <source>
        <dbReference type="EMBL" id="MFC4536358.1"/>
    </source>
</evidence>
<dbReference type="RefSeq" id="WP_380850658.1">
    <property type="nucleotide sequence ID" value="NZ_JBHSFP010000044.1"/>
</dbReference>
<protein>
    <submittedName>
        <fullName evidence="2">Uncharacterized protein</fullName>
    </submittedName>
</protein>
<name>A0ABV9CTQ4_9ACTN</name>
<dbReference type="Proteomes" id="UP001596004">
    <property type="component" value="Unassembled WGS sequence"/>
</dbReference>
<evidence type="ECO:0000313" key="3">
    <source>
        <dbReference type="Proteomes" id="UP001596004"/>
    </source>
</evidence>
<reference evidence="3" key="1">
    <citation type="journal article" date="2019" name="Int. J. Syst. Evol. Microbiol.">
        <title>The Global Catalogue of Microorganisms (GCM) 10K type strain sequencing project: providing services to taxonomists for standard genome sequencing and annotation.</title>
        <authorList>
            <consortium name="The Broad Institute Genomics Platform"/>
            <consortium name="The Broad Institute Genome Sequencing Center for Infectious Disease"/>
            <person name="Wu L."/>
            <person name="Ma J."/>
        </authorList>
    </citation>
    <scope>NUCLEOTIDE SEQUENCE [LARGE SCALE GENOMIC DNA]</scope>
    <source>
        <strain evidence="3">CGMCC 4.7132</strain>
    </source>
</reference>